<dbReference type="UniPathway" id="UPA00219"/>
<sequence>MNRLMTDRRTFIRGAAAATLLRPGLAAAHVEAEPVVPTYDVPDEHLPQRVSIEHLDLRPDEIHVYPWEFALYWTLPDRQAIRYTVGVGRPGLYEEGEFHVGMKRRFPRWTPTPGMLRREPELYEKYRDGVPGGLENPLGARALYLFQPGRGDTLLRIHGTHLPETLARAVSNGCARLINDQIVDFYDRVPIGTRVVLHPQPSNFGVY</sequence>
<dbReference type="EC" id="2.-.-.-" evidence="11"/>
<name>A0A2R8BQW7_9RHOB</name>
<reference evidence="11 12" key="1">
    <citation type="submission" date="2018-03" db="EMBL/GenBank/DDBJ databases">
        <authorList>
            <person name="Keele B.F."/>
        </authorList>
    </citation>
    <scope>NUCLEOTIDE SEQUENCE [LARGE SCALE GENOMIC DNA]</scope>
    <source>
        <strain evidence="11 12">CECT 8504</strain>
    </source>
</reference>
<dbReference type="GO" id="GO:0016757">
    <property type="term" value="F:glycosyltransferase activity"/>
    <property type="evidence" value="ECO:0007669"/>
    <property type="project" value="UniProtKB-KW"/>
</dbReference>
<keyword evidence="12" id="KW-1185">Reference proteome</keyword>
<comment type="pathway">
    <text evidence="1 9">Cell wall biogenesis; peptidoglycan biosynthesis.</text>
</comment>
<dbReference type="Pfam" id="PF03734">
    <property type="entry name" value="YkuD"/>
    <property type="match status" value="1"/>
</dbReference>
<evidence type="ECO:0000313" key="11">
    <source>
        <dbReference type="EMBL" id="SPJ22540.1"/>
    </source>
</evidence>
<dbReference type="PROSITE" id="PS52029">
    <property type="entry name" value="LD_TPASE"/>
    <property type="match status" value="1"/>
</dbReference>
<keyword evidence="6 9" id="KW-0133">Cell shape</keyword>
<dbReference type="GO" id="GO:0071555">
    <property type="term" value="P:cell wall organization"/>
    <property type="evidence" value="ECO:0007669"/>
    <property type="project" value="UniProtKB-UniRule"/>
</dbReference>
<dbReference type="SUPFAM" id="SSF141523">
    <property type="entry name" value="L,D-transpeptidase catalytic domain-like"/>
    <property type="match status" value="1"/>
</dbReference>
<dbReference type="InterPro" id="IPR050979">
    <property type="entry name" value="LD-transpeptidase"/>
</dbReference>
<protein>
    <submittedName>
        <fullName evidence="11">Putative L,D-transpeptidase ErfK/SrfK</fullName>
        <ecNumber evidence="11">2.-.-.-</ecNumber>
    </submittedName>
</protein>
<keyword evidence="4 11" id="KW-0808">Transferase</keyword>
<keyword evidence="8 9" id="KW-0961">Cell wall biogenesis/degradation</keyword>
<keyword evidence="5" id="KW-0378">Hydrolase</keyword>
<keyword evidence="7 9" id="KW-0573">Peptidoglycan synthesis</keyword>
<feature type="active site" description="Nucleophile" evidence="9">
    <location>
        <position position="174"/>
    </location>
</feature>
<organism evidence="11 12">
    <name type="scientific">Palleronia abyssalis</name>
    <dbReference type="NCBI Taxonomy" id="1501240"/>
    <lineage>
        <taxon>Bacteria</taxon>
        <taxon>Pseudomonadati</taxon>
        <taxon>Pseudomonadota</taxon>
        <taxon>Alphaproteobacteria</taxon>
        <taxon>Rhodobacterales</taxon>
        <taxon>Roseobacteraceae</taxon>
        <taxon>Palleronia</taxon>
    </lineage>
</organism>
<dbReference type="PANTHER" id="PTHR30582:SF24">
    <property type="entry name" value="L,D-TRANSPEPTIDASE ERFK_SRFK-RELATED"/>
    <property type="match status" value="1"/>
</dbReference>
<dbReference type="GO" id="GO:0008360">
    <property type="term" value="P:regulation of cell shape"/>
    <property type="evidence" value="ECO:0007669"/>
    <property type="project" value="UniProtKB-UniRule"/>
</dbReference>
<evidence type="ECO:0000313" key="12">
    <source>
        <dbReference type="Proteomes" id="UP000244912"/>
    </source>
</evidence>
<gene>
    <name evidence="11" type="primary">erfK_2</name>
    <name evidence="11" type="ORF">PAA8504_00334</name>
</gene>
<evidence type="ECO:0000256" key="4">
    <source>
        <dbReference type="ARBA" id="ARBA00022679"/>
    </source>
</evidence>
<evidence type="ECO:0000256" key="2">
    <source>
        <dbReference type="ARBA" id="ARBA00005992"/>
    </source>
</evidence>
<dbReference type="GO" id="GO:0005576">
    <property type="term" value="C:extracellular region"/>
    <property type="evidence" value="ECO:0007669"/>
    <property type="project" value="TreeGrafter"/>
</dbReference>
<dbReference type="Gene3D" id="2.40.440.10">
    <property type="entry name" value="L,D-transpeptidase catalytic domain-like"/>
    <property type="match status" value="1"/>
</dbReference>
<proteinExistence type="inferred from homology"/>
<accession>A0A2R8BQW7</accession>
<dbReference type="InterPro" id="IPR038063">
    <property type="entry name" value="Transpep_catalytic_dom"/>
</dbReference>
<dbReference type="GO" id="GO:0071972">
    <property type="term" value="F:peptidoglycan L,D-transpeptidase activity"/>
    <property type="evidence" value="ECO:0007669"/>
    <property type="project" value="TreeGrafter"/>
</dbReference>
<evidence type="ECO:0000256" key="3">
    <source>
        <dbReference type="ARBA" id="ARBA00022676"/>
    </source>
</evidence>
<dbReference type="PANTHER" id="PTHR30582">
    <property type="entry name" value="L,D-TRANSPEPTIDASE"/>
    <property type="match status" value="1"/>
</dbReference>
<dbReference type="Proteomes" id="UP000244912">
    <property type="component" value="Unassembled WGS sequence"/>
</dbReference>
<dbReference type="EMBL" id="ONZF01000001">
    <property type="protein sequence ID" value="SPJ22540.1"/>
    <property type="molecule type" value="Genomic_DNA"/>
</dbReference>
<evidence type="ECO:0000256" key="5">
    <source>
        <dbReference type="ARBA" id="ARBA00022801"/>
    </source>
</evidence>
<feature type="domain" description="L,D-TPase catalytic" evidence="10">
    <location>
        <begin position="60"/>
        <end position="198"/>
    </location>
</feature>
<evidence type="ECO:0000256" key="6">
    <source>
        <dbReference type="ARBA" id="ARBA00022960"/>
    </source>
</evidence>
<dbReference type="AlphaFoldDB" id="A0A2R8BQW7"/>
<evidence type="ECO:0000256" key="9">
    <source>
        <dbReference type="PROSITE-ProRule" id="PRU01373"/>
    </source>
</evidence>
<feature type="active site" description="Proton donor/acceptor" evidence="9">
    <location>
        <position position="158"/>
    </location>
</feature>
<dbReference type="GO" id="GO:0018104">
    <property type="term" value="P:peptidoglycan-protein cross-linking"/>
    <property type="evidence" value="ECO:0007669"/>
    <property type="project" value="TreeGrafter"/>
</dbReference>
<keyword evidence="3" id="KW-0328">Glycosyltransferase</keyword>
<evidence type="ECO:0000256" key="8">
    <source>
        <dbReference type="ARBA" id="ARBA00023316"/>
    </source>
</evidence>
<dbReference type="InterPro" id="IPR005490">
    <property type="entry name" value="LD_TPept_cat_dom"/>
</dbReference>
<evidence type="ECO:0000256" key="1">
    <source>
        <dbReference type="ARBA" id="ARBA00004752"/>
    </source>
</evidence>
<comment type="similarity">
    <text evidence="2">Belongs to the YkuD family.</text>
</comment>
<evidence type="ECO:0000259" key="10">
    <source>
        <dbReference type="PROSITE" id="PS52029"/>
    </source>
</evidence>
<evidence type="ECO:0000256" key="7">
    <source>
        <dbReference type="ARBA" id="ARBA00022984"/>
    </source>
</evidence>
<dbReference type="CDD" id="cd16913">
    <property type="entry name" value="YkuD_like"/>
    <property type="match status" value="1"/>
</dbReference>